<evidence type="ECO:0000259" key="7">
    <source>
        <dbReference type="PROSITE" id="PS51085"/>
    </source>
</evidence>
<comment type="cofactor">
    <cofactor evidence="6">
        <name>[2Fe-2S] cluster</name>
        <dbReference type="ChEBI" id="CHEBI:190135"/>
    </cofactor>
</comment>
<reference evidence="8 9" key="1">
    <citation type="submission" date="2019-02" db="EMBL/GenBank/DDBJ databases">
        <title>Deep-cultivation of Planctomycetes and their phenomic and genomic characterization uncovers novel biology.</title>
        <authorList>
            <person name="Wiegand S."/>
            <person name="Jogler M."/>
            <person name="Boedeker C."/>
            <person name="Pinto D."/>
            <person name="Vollmers J."/>
            <person name="Rivas-Marin E."/>
            <person name="Kohn T."/>
            <person name="Peeters S.H."/>
            <person name="Heuer A."/>
            <person name="Rast P."/>
            <person name="Oberbeckmann S."/>
            <person name="Bunk B."/>
            <person name="Jeske O."/>
            <person name="Meyerdierks A."/>
            <person name="Storesund J.E."/>
            <person name="Kallscheuer N."/>
            <person name="Luecker S."/>
            <person name="Lage O.M."/>
            <person name="Pohl T."/>
            <person name="Merkel B.J."/>
            <person name="Hornburger P."/>
            <person name="Mueller R.-W."/>
            <person name="Bruemmer F."/>
            <person name="Labrenz M."/>
            <person name="Spormann A.M."/>
            <person name="Op den Camp H."/>
            <person name="Overmann J."/>
            <person name="Amann R."/>
            <person name="Jetten M.S.M."/>
            <person name="Mascher T."/>
            <person name="Medema M.H."/>
            <person name="Devos D.P."/>
            <person name="Kaster A.-K."/>
            <person name="Ovreas L."/>
            <person name="Rohde M."/>
            <person name="Galperin M.Y."/>
            <person name="Jogler C."/>
        </authorList>
    </citation>
    <scope>NUCLEOTIDE SEQUENCE [LARGE SCALE GENOMIC DNA]</scope>
    <source>
        <strain evidence="8 9">Poly30</strain>
    </source>
</reference>
<dbReference type="OrthoDB" id="9799640at2"/>
<proteinExistence type="inferred from homology"/>
<dbReference type="CDD" id="cd00207">
    <property type="entry name" value="fer2"/>
    <property type="match status" value="1"/>
</dbReference>
<dbReference type="PRINTS" id="PR00355">
    <property type="entry name" value="ADRENODOXIN"/>
</dbReference>
<dbReference type="EMBL" id="CP036434">
    <property type="protein sequence ID" value="QDV09012.1"/>
    <property type="molecule type" value="Genomic_DNA"/>
</dbReference>
<keyword evidence="5" id="KW-0411">Iron-sulfur</keyword>
<dbReference type="GO" id="GO:0046872">
    <property type="term" value="F:metal ion binding"/>
    <property type="evidence" value="ECO:0007669"/>
    <property type="project" value="UniProtKB-KW"/>
</dbReference>
<dbReference type="GO" id="GO:0009055">
    <property type="term" value="F:electron transfer activity"/>
    <property type="evidence" value="ECO:0007669"/>
    <property type="project" value="TreeGrafter"/>
</dbReference>
<dbReference type="PANTHER" id="PTHR23426">
    <property type="entry name" value="FERREDOXIN/ADRENODOXIN"/>
    <property type="match status" value="1"/>
</dbReference>
<dbReference type="InterPro" id="IPR012675">
    <property type="entry name" value="Beta-grasp_dom_sf"/>
</dbReference>
<dbReference type="RefSeq" id="WP_145202652.1">
    <property type="nucleotide sequence ID" value="NZ_CP036434.1"/>
</dbReference>
<gene>
    <name evidence="8" type="primary">fdx</name>
    <name evidence="8" type="ORF">Poly30_45680</name>
</gene>
<evidence type="ECO:0000256" key="1">
    <source>
        <dbReference type="ARBA" id="ARBA00010914"/>
    </source>
</evidence>
<dbReference type="InterPro" id="IPR001041">
    <property type="entry name" value="2Fe-2S_ferredoxin-type"/>
</dbReference>
<sequence length="135" mass="14289">MGGINPYQSASETVLPTKPYTITFMPLGKKVTVDPAALPLSREGKPGSILDIADGNGIEIDHACGGVCACSTCHVIVREGFDSIPEATEDEEDMLDEAPGLELSSRLACQAVPDGSTDLVVEIPAWNRNHAQESH</sequence>
<keyword evidence="9" id="KW-1185">Reference proteome</keyword>
<evidence type="ECO:0000256" key="6">
    <source>
        <dbReference type="ARBA" id="ARBA00034078"/>
    </source>
</evidence>
<feature type="domain" description="2Fe-2S ferredoxin-type" evidence="7">
    <location>
        <begin position="20"/>
        <end position="127"/>
    </location>
</feature>
<evidence type="ECO:0000313" key="9">
    <source>
        <dbReference type="Proteomes" id="UP000320390"/>
    </source>
</evidence>
<comment type="similarity">
    <text evidence="1">Belongs to the adrenodoxin/putidaredoxin family.</text>
</comment>
<name>A0A518EY52_9BACT</name>
<evidence type="ECO:0000256" key="5">
    <source>
        <dbReference type="ARBA" id="ARBA00023014"/>
    </source>
</evidence>
<dbReference type="InterPro" id="IPR036010">
    <property type="entry name" value="2Fe-2S_ferredoxin-like_sf"/>
</dbReference>
<evidence type="ECO:0000256" key="2">
    <source>
        <dbReference type="ARBA" id="ARBA00022714"/>
    </source>
</evidence>
<evidence type="ECO:0000256" key="4">
    <source>
        <dbReference type="ARBA" id="ARBA00023004"/>
    </source>
</evidence>
<keyword evidence="2" id="KW-0001">2Fe-2S</keyword>
<dbReference type="Gene3D" id="3.10.20.30">
    <property type="match status" value="1"/>
</dbReference>
<dbReference type="PANTHER" id="PTHR23426:SF65">
    <property type="entry name" value="FERREDOXIN-2, MITOCHONDRIAL"/>
    <property type="match status" value="1"/>
</dbReference>
<evidence type="ECO:0000256" key="3">
    <source>
        <dbReference type="ARBA" id="ARBA00022723"/>
    </source>
</evidence>
<dbReference type="SUPFAM" id="SSF54292">
    <property type="entry name" value="2Fe-2S ferredoxin-like"/>
    <property type="match status" value="1"/>
</dbReference>
<organism evidence="8 9">
    <name type="scientific">Saltatorellus ferox</name>
    <dbReference type="NCBI Taxonomy" id="2528018"/>
    <lineage>
        <taxon>Bacteria</taxon>
        <taxon>Pseudomonadati</taxon>
        <taxon>Planctomycetota</taxon>
        <taxon>Planctomycetia</taxon>
        <taxon>Planctomycetia incertae sedis</taxon>
        <taxon>Saltatorellus</taxon>
    </lineage>
</organism>
<dbReference type="GO" id="GO:0051537">
    <property type="term" value="F:2 iron, 2 sulfur cluster binding"/>
    <property type="evidence" value="ECO:0007669"/>
    <property type="project" value="UniProtKB-KW"/>
</dbReference>
<dbReference type="GO" id="GO:0140647">
    <property type="term" value="P:P450-containing electron transport chain"/>
    <property type="evidence" value="ECO:0007669"/>
    <property type="project" value="InterPro"/>
</dbReference>
<dbReference type="PROSITE" id="PS51085">
    <property type="entry name" value="2FE2S_FER_2"/>
    <property type="match status" value="1"/>
</dbReference>
<dbReference type="Pfam" id="PF00111">
    <property type="entry name" value="Fer2"/>
    <property type="match status" value="1"/>
</dbReference>
<keyword evidence="3" id="KW-0479">Metal-binding</keyword>
<protein>
    <submittedName>
        <fullName evidence="8">2Fe-2S ferredoxin</fullName>
    </submittedName>
</protein>
<dbReference type="AlphaFoldDB" id="A0A518EY52"/>
<accession>A0A518EY52</accession>
<evidence type="ECO:0000313" key="8">
    <source>
        <dbReference type="EMBL" id="QDV09012.1"/>
    </source>
</evidence>
<keyword evidence="4" id="KW-0408">Iron</keyword>
<dbReference type="GO" id="GO:0005829">
    <property type="term" value="C:cytosol"/>
    <property type="evidence" value="ECO:0007669"/>
    <property type="project" value="TreeGrafter"/>
</dbReference>
<dbReference type="Proteomes" id="UP000320390">
    <property type="component" value="Chromosome"/>
</dbReference>
<dbReference type="InterPro" id="IPR001055">
    <property type="entry name" value="Adrenodoxin-like"/>
</dbReference>